<dbReference type="Gene3D" id="3.50.50.60">
    <property type="entry name" value="FAD/NAD(P)-binding domain"/>
    <property type="match status" value="1"/>
</dbReference>
<organism evidence="1 2">
    <name type="scientific">Geodermatophilus obscurus</name>
    <dbReference type="NCBI Taxonomy" id="1861"/>
    <lineage>
        <taxon>Bacteria</taxon>
        <taxon>Bacillati</taxon>
        <taxon>Actinomycetota</taxon>
        <taxon>Actinomycetes</taxon>
        <taxon>Geodermatophilales</taxon>
        <taxon>Geodermatophilaceae</taxon>
        <taxon>Geodermatophilus</taxon>
    </lineage>
</organism>
<proteinExistence type="predicted"/>
<evidence type="ECO:0000313" key="1">
    <source>
        <dbReference type="EMBL" id="SHN79227.1"/>
    </source>
</evidence>
<dbReference type="OrthoDB" id="833207at2"/>
<gene>
    <name evidence="1" type="ORF">SAMN05660350_02745</name>
</gene>
<dbReference type="AlphaFoldDB" id="A0A1M7U8L6"/>
<sequence>MARVNGKPDAVVVGSGPNGLAAALRLSAAGLRVQVVEAAGRPGGGMRTEELMRPGYRHDVCSIVQPMAAAAPFFREFDLAGRGVRLVQPEVNFAHPLDGGGASVAYHSLAETAAGLGPDGPAYRRLFEPLVEHGQDVVDFFLTSRLRRLPTRSVPQIAHFGLNGLPNVRWLAHRYFETEGARALLGGAAAHGMLDLTRPLTSALGMLLTMLGHHVGWPLVEGGSQNLADAMVTALEQQGGEVETDHLVTDLREFDGVPAVLLDTTPEAFVSMAGDRVHEGYRRWVDRYEHGAGVFKIDWILSEPVPWTNPDVRRAGTIHVAGTLEETIDGERAPNERRSTDRPYVLAVQPTVPDPTRAPEGGHVFWAYVHVPHGSDIDMTAAIENQIERFAPGFKDTIVERATKDAVQMEAWNPTYLGGDISNGQATLRQMLARPVPRWNTYKTPVAGVYLASSATPPGPAVHGACGDNAAQVALREVFGLRHVPRLRPAPPAA</sequence>
<protein>
    <submittedName>
        <fullName evidence="1">Phytoene dehydrogenase-related protein</fullName>
    </submittedName>
</protein>
<dbReference type="PANTHER" id="PTHR10668:SF105">
    <property type="entry name" value="DEHYDROGENASE-RELATED"/>
    <property type="match status" value="1"/>
</dbReference>
<dbReference type="InterPro" id="IPR036188">
    <property type="entry name" value="FAD/NAD-bd_sf"/>
</dbReference>
<dbReference type="Proteomes" id="UP000184428">
    <property type="component" value="Unassembled WGS sequence"/>
</dbReference>
<dbReference type="SUPFAM" id="SSF51905">
    <property type="entry name" value="FAD/NAD(P)-binding domain"/>
    <property type="match status" value="1"/>
</dbReference>
<name>A0A1M7U8L6_9ACTN</name>
<accession>A0A1M7U8L6</accession>
<dbReference type="EMBL" id="FRDM01000013">
    <property type="protein sequence ID" value="SHN79227.1"/>
    <property type="molecule type" value="Genomic_DNA"/>
</dbReference>
<dbReference type="Pfam" id="PF13450">
    <property type="entry name" value="NAD_binding_8"/>
    <property type="match status" value="1"/>
</dbReference>
<dbReference type="RefSeq" id="WP_072918800.1">
    <property type="nucleotide sequence ID" value="NZ_FRDM01000013.1"/>
</dbReference>
<dbReference type="PANTHER" id="PTHR10668">
    <property type="entry name" value="PHYTOENE DEHYDROGENASE"/>
    <property type="match status" value="1"/>
</dbReference>
<evidence type="ECO:0000313" key="2">
    <source>
        <dbReference type="Proteomes" id="UP000184428"/>
    </source>
</evidence>
<reference evidence="1 2" key="1">
    <citation type="submission" date="2016-12" db="EMBL/GenBank/DDBJ databases">
        <authorList>
            <person name="Song W.-J."/>
            <person name="Kurnit D.M."/>
        </authorList>
    </citation>
    <scope>NUCLEOTIDE SEQUENCE [LARGE SCALE GENOMIC DNA]</scope>
    <source>
        <strain evidence="1 2">DSM 43162</strain>
    </source>
</reference>